<sequence length="1193" mass="130962">MQRDGGIPLSMEQSAARRRVLRSYRDPAQHSDSSDGETVTITSESQPQITLRRSTRTRPESSSRRTNTDHRPSYPSLGTSNSDPSSLYTDITNQAAGPPSRGRGSRRAFGVRGRRRGGSNSAIGSPPQADTGRGRGSIGGENASPQTAPLIGLVEDDGLLEDDLPSLFPASRPQPVSGGPVARITTFSARRQAPPILSDDFDDLEDYAELGGRLAYMTTRIGPGFGSPSMDDSALDSIRIRSGALKRSRDKFENMDGKDVTRTLNSKGAVVVMLYRSGAPDPQANDVWPNFRNSAKLPARYCLLDKNCPQATRESRRRRSAKIIKMKADAPVPQPVAGDELPDAPVYRPEWKLPVELLELIASHLNRDDIKSMRLVSRELNHYVSQVIFKTVVVPFNTEIYGMLGQEQKPDLKGKNKAKAGATLGFTWKNANGDDVYNGHGLDVFRGFGRHIRKFGMSFEVNEDALAKPPEKSLTERHTSFWGSYDWPFEEYRRFDDVAGLESAADETPRMKTAFSELSKVRELALSLDSGLGWLNGPDRSIRARILQRPPEVFGTLKKIPDRRAQAQQELWEHIEACHGEAASDVKVATLYKLEASRPLSELQENTMAAEDQPEMPFLDPHIVHQAIPHDTAEIQVPSSFEDPEVLDRFVSTPVSSGTGILFSSTIQPTDAGQLMSPIIPSNLTKAQKEWLLETEWAQRAFMSSYMLSIIDNPVTFIPVHTFNISRLSDRYIPLLNRIDFWNALPNLTNVTLTVIPSWRTVSKDEAGFVETPKINPSGGIDPFYDLLRRIISRRQNITKLTIGWVTGGEHAEGMHARNKLILPAPLMTADMVTSQDPGILQNAILQLPFVEDLTLKNCWMTPAALRQFVKEHDNLSLKHLVLNSVSITAILRPHQNAQQAVGNQQPAMAGLLPAFQANGPGQHNAVNPGQILQFHIQALHLQIQHMTAQGGAYAPQVAALQAQLTNQINLQQQAANNALNQNANGHQAAQLQLTQVNNLAALFAQANAIQQQQAANPPAAPTQAAPNVQSVLRTQPREGSWMNLIDVLSPGPSLADFGSEFSQADAERRTSLQSIEFISCGYAKLPYSQFDQNAIEAANGLAASTRGPIFTKRYNALAPAMLSPKWALLGEIVQDVDISELAALNAGWDLETGWKDQDEARAVEFDGLLPGGTGRFTGVVRASDRVAEASAS</sequence>
<dbReference type="SUPFAM" id="SSF81383">
    <property type="entry name" value="F-box domain"/>
    <property type="match status" value="1"/>
</dbReference>
<dbReference type="EMBL" id="ML987213">
    <property type="protein sequence ID" value="KAF2241227.1"/>
    <property type="molecule type" value="Genomic_DNA"/>
</dbReference>
<dbReference type="RefSeq" id="XP_033676231.1">
    <property type="nucleotide sequence ID" value="XM_033830503.1"/>
</dbReference>
<feature type="compositionally biased region" description="Polar residues" evidence="1">
    <location>
        <begin position="36"/>
        <end position="49"/>
    </location>
</feature>
<evidence type="ECO:0000313" key="3">
    <source>
        <dbReference type="EMBL" id="KAF2241227.1"/>
    </source>
</evidence>
<dbReference type="Proteomes" id="UP000800094">
    <property type="component" value="Unassembled WGS sequence"/>
</dbReference>
<feature type="domain" description="F-box" evidence="2">
    <location>
        <begin position="347"/>
        <end position="392"/>
    </location>
</feature>
<evidence type="ECO:0000313" key="4">
    <source>
        <dbReference type="Proteomes" id="UP000800094"/>
    </source>
</evidence>
<dbReference type="AlphaFoldDB" id="A0A6A6HT84"/>
<dbReference type="Pfam" id="PF00646">
    <property type="entry name" value="F-box"/>
    <property type="match status" value="1"/>
</dbReference>
<feature type="compositionally biased region" description="Basic and acidic residues" evidence="1">
    <location>
        <begin position="57"/>
        <end position="72"/>
    </location>
</feature>
<dbReference type="InterPro" id="IPR036047">
    <property type="entry name" value="F-box-like_dom_sf"/>
</dbReference>
<keyword evidence="4" id="KW-1185">Reference proteome</keyword>
<dbReference type="CDD" id="cd09917">
    <property type="entry name" value="F-box_SF"/>
    <property type="match status" value="1"/>
</dbReference>
<dbReference type="GeneID" id="54583833"/>
<evidence type="ECO:0000256" key="1">
    <source>
        <dbReference type="SAM" id="MobiDB-lite"/>
    </source>
</evidence>
<reference evidence="3" key="1">
    <citation type="journal article" date="2020" name="Stud. Mycol.">
        <title>101 Dothideomycetes genomes: a test case for predicting lifestyles and emergence of pathogens.</title>
        <authorList>
            <person name="Haridas S."/>
            <person name="Albert R."/>
            <person name="Binder M."/>
            <person name="Bloem J."/>
            <person name="Labutti K."/>
            <person name="Salamov A."/>
            <person name="Andreopoulos B."/>
            <person name="Baker S."/>
            <person name="Barry K."/>
            <person name="Bills G."/>
            <person name="Bluhm B."/>
            <person name="Cannon C."/>
            <person name="Castanera R."/>
            <person name="Culley D."/>
            <person name="Daum C."/>
            <person name="Ezra D."/>
            <person name="Gonzalez J."/>
            <person name="Henrissat B."/>
            <person name="Kuo A."/>
            <person name="Liang C."/>
            <person name="Lipzen A."/>
            <person name="Lutzoni F."/>
            <person name="Magnuson J."/>
            <person name="Mondo S."/>
            <person name="Nolan M."/>
            <person name="Ohm R."/>
            <person name="Pangilinan J."/>
            <person name="Park H.-J."/>
            <person name="Ramirez L."/>
            <person name="Alfaro M."/>
            <person name="Sun H."/>
            <person name="Tritt A."/>
            <person name="Yoshinaga Y."/>
            <person name="Zwiers L.-H."/>
            <person name="Turgeon B."/>
            <person name="Goodwin S."/>
            <person name="Spatafora J."/>
            <person name="Crous P."/>
            <person name="Grigoriev I."/>
        </authorList>
    </citation>
    <scope>NUCLEOTIDE SEQUENCE</scope>
    <source>
        <strain evidence="3">CBS 122368</strain>
    </source>
</reference>
<proteinExistence type="predicted"/>
<organism evidence="3 4">
    <name type="scientific">Trematosphaeria pertusa</name>
    <dbReference type="NCBI Taxonomy" id="390896"/>
    <lineage>
        <taxon>Eukaryota</taxon>
        <taxon>Fungi</taxon>
        <taxon>Dikarya</taxon>
        <taxon>Ascomycota</taxon>
        <taxon>Pezizomycotina</taxon>
        <taxon>Dothideomycetes</taxon>
        <taxon>Pleosporomycetidae</taxon>
        <taxon>Pleosporales</taxon>
        <taxon>Massarineae</taxon>
        <taxon>Trematosphaeriaceae</taxon>
        <taxon>Trematosphaeria</taxon>
    </lineage>
</organism>
<accession>A0A6A6HT84</accession>
<feature type="compositionally biased region" description="Low complexity" evidence="1">
    <location>
        <begin position="95"/>
        <end position="111"/>
    </location>
</feature>
<feature type="region of interest" description="Disordered" evidence="1">
    <location>
        <begin position="1"/>
        <end position="148"/>
    </location>
</feature>
<dbReference type="SMART" id="SM00256">
    <property type="entry name" value="FBOX"/>
    <property type="match status" value="1"/>
</dbReference>
<evidence type="ECO:0000259" key="2">
    <source>
        <dbReference type="PROSITE" id="PS50181"/>
    </source>
</evidence>
<dbReference type="OrthoDB" id="4194555at2759"/>
<protein>
    <recommendedName>
        <fullName evidence="2">F-box domain-containing protein</fullName>
    </recommendedName>
</protein>
<feature type="compositionally biased region" description="Basic and acidic residues" evidence="1">
    <location>
        <begin position="23"/>
        <end position="33"/>
    </location>
</feature>
<dbReference type="InterPro" id="IPR001810">
    <property type="entry name" value="F-box_dom"/>
</dbReference>
<gene>
    <name evidence="3" type="ORF">BU26DRAFT_525424</name>
</gene>
<name>A0A6A6HT84_9PLEO</name>
<dbReference type="PROSITE" id="PS50181">
    <property type="entry name" value="FBOX"/>
    <property type="match status" value="1"/>
</dbReference>
<feature type="compositionally biased region" description="Polar residues" evidence="1">
    <location>
        <begin position="76"/>
        <end position="94"/>
    </location>
</feature>